<dbReference type="STRING" id="1391653.AKJ08_2692"/>
<evidence type="ECO:0000256" key="4">
    <source>
        <dbReference type="ARBA" id="ARBA00023136"/>
    </source>
</evidence>
<accession>A0A0K1PFL1</accession>
<dbReference type="SUPFAM" id="SSF74653">
    <property type="entry name" value="TolA/TonB C-terminal domain"/>
    <property type="match status" value="1"/>
</dbReference>
<dbReference type="Proteomes" id="UP000055590">
    <property type="component" value="Chromosome"/>
</dbReference>
<organism evidence="6 7">
    <name type="scientific">Vulgatibacter incomptus</name>
    <dbReference type="NCBI Taxonomy" id="1391653"/>
    <lineage>
        <taxon>Bacteria</taxon>
        <taxon>Pseudomonadati</taxon>
        <taxon>Myxococcota</taxon>
        <taxon>Myxococcia</taxon>
        <taxon>Myxococcales</taxon>
        <taxon>Cystobacterineae</taxon>
        <taxon>Vulgatibacteraceae</taxon>
        <taxon>Vulgatibacter</taxon>
    </lineage>
</organism>
<sequence length="89" mass="9378">MDYGALEAHLRSRAARCYPRAAERRSIEGVVSLAFCIDEAGGPAAIRLVRRSGSELLDQAAIECVLKGAAPLPAPAGCISSLPIRFSLP</sequence>
<dbReference type="InterPro" id="IPR037682">
    <property type="entry name" value="TonB_C"/>
</dbReference>
<keyword evidence="7" id="KW-1185">Reference proteome</keyword>
<protein>
    <recommendedName>
        <fullName evidence="5">TonB C-terminal domain-containing protein</fullName>
    </recommendedName>
</protein>
<keyword evidence="3" id="KW-1133">Transmembrane helix</keyword>
<dbReference type="Pfam" id="PF03544">
    <property type="entry name" value="TonB_C"/>
    <property type="match status" value="1"/>
</dbReference>
<dbReference type="PROSITE" id="PS52015">
    <property type="entry name" value="TONB_CTD"/>
    <property type="match status" value="1"/>
</dbReference>
<name>A0A0K1PFL1_9BACT</name>
<feature type="domain" description="TonB C-terminal" evidence="5">
    <location>
        <begin position="3"/>
        <end position="89"/>
    </location>
</feature>
<dbReference type="NCBIfam" id="TIGR01352">
    <property type="entry name" value="tonB_Cterm"/>
    <property type="match status" value="1"/>
</dbReference>
<dbReference type="GO" id="GO:0055085">
    <property type="term" value="P:transmembrane transport"/>
    <property type="evidence" value="ECO:0007669"/>
    <property type="project" value="InterPro"/>
</dbReference>
<dbReference type="GO" id="GO:0016020">
    <property type="term" value="C:membrane"/>
    <property type="evidence" value="ECO:0007669"/>
    <property type="project" value="UniProtKB-SubCell"/>
</dbReference>
<dbReference type="InterPro" id="IPR006260">
    <property type="entry name" value="TonB/TolA_C"/>
</dbReference>
<evidence type="ECO:0000259" key="5">
    <source>
        <dbReference type="PROSITE" id="PS52015"/>
    </source>
</evidence>
<dbReference type="Gene3D" id="3.30.1150.10">
    <property type="match status" value="1"/>
</dbReference>
<dbReference type="KEGG" id="vin:AKJ08_2692"/>
<evidence type="ECO:0000256" key="3">
    <source>
        <dbReference type="ARBA" id="ARBA00022989"/>
    </source>
</evidence>
<evidence type="ECO:0000313" key="6">
    <source>
        <dbReference type="EMBL" id="AKU92305.1"/>
    </source>
</evidence>
<dbReference type="AlphaFoldDB" id="A0A0K1PFL1"/>
<evidence type="ECO:0000256" key="1">
    <source>
        <dbReference type="ARBA" id="ARBA00004167"/>
    </source>
</evidence>
<comment type="subcellular location">
    <subcellularLocation>
        <location evidence="1">Membrane</location>
        <topology evidence="1">Single-pass membrane protein</topology>
    </subcellularLocation>
</comment>
<evidence type="ECO:0000313" key="7">
    <source>
        <dbReference type="Proteomes" id="UP000055590"/>
    </source>
</evidence>
<gene>
    <name evidence="6" type="ORF">AKJ08_2692</name>
</gene>
<proteinExistence type="predicted"/>
<keyword evidence="4" id="KW-0472">Membrane</keyword>
<keyword evidence="2" id="KW-0812">Transmembrane</keyword>
<dbReference type="EMBL" id="CP012332">
    <property type="protein sequence ID" value="AKU92305.1"/>
    <property type="molecule type" value="Genomic_DNA"/>
</dbReference>
<evidence type="ECO:0000256" key="2">
    <source>
        <dbReference type="ARBA" id="ARBA00022692"/>
    </source>
</evidence>
<reference evidence="6 7" key="1">
    <citation type="submission" date="2015-08" db="EMBL/GenBank/DDBJ databases">
        <authorList>
            <person name="Babu N.S."/>
            <person name="Beckwith C.J."/>
            <person name="Beseler K.G."/>
            <person name="Brison A."/>
            <person name="Carone J.V."/>
            <person name="Caskin T.P."/>
            <person name="Diamond M."/>
            <person name="Durham M.E."/>
            <person name="Foxe J.M."/>
            <person name="Go M."/>
            <person name="Henderson B.A."/>
            <person name="Jones I.B."/>
            <person name="McGettigan J.A."/>
            <person name="Micheletti S.J."/>
            <person name="Nasrallah M.E."/>
            <person name="Ortiz D."/>
            <person name="Piller C.R."/>
            <person name="Privatt S.R."/>
            <person name="Schneider S.L."/>
            <person name="Sharp S."/>
            <person name="Smith T.C."/>
            <person name="Stanton J.D."/>
            <person name="Ullery H.E."/>
            <person name="Wilson R.J."/>
            <person name="Serrano M.G."/>
            <person name="Buck G."/>
            <person name="Lee V."/>
            <person name="Wang Y."/>
            <person name="Carvalho R."/>
            <person name="Voegtly L."/>
            <person name="Shi R."/>
            <person name="Duckworth R."/>
            <person name="Johnson A."/>
            <person name="Loviza R."/>
            <person name="Walstead R."/>
            <person name="Shah Z."/>
            <person name="Kiflezghi M."/>
            <person name="Wade K."/>
            <person name="Ball S.L."/>
            <person name="Bradley K.W."/>
            <person name="Asai D.J."/>
            <person name="Bowman C.A."/>
            <person name="Russell D.A."/>
            <person name="Pope W.H."/>
            <person name="Jacobs-Sera D."/>
            <person name="Hendrix R.W."/>
            <person name="Hatfull G.F."/>
        </authorList>
    </citation>
    <scope>NUCLEOTIDE SEQUENCE [LARGE SCALE GENOMIC DNA]</scope>
    <source>
        <strain evidence="6 7">DSM 27710</strain>
    </source>
</reference>